<evidence type="ECO:0000256" key="1">
    <source>
        <dbReference type="SAM" id="MobiDB-lite"/>
    </source>
</evidence>
<dbReference type="EMBL" id="BAAARK010000018">
    <property type="protein sequence ID" value="GAA2673667.1"/>
    <property type="molecule type" value="Genomic_DNA"/>
</dbReference>
<dbReference type="GO" id="GO:0004519">
    <property type="term" value="F:endonuclease activity"/>
    <property type="evidence" value="ECO:0007669"/>
    <property type="project" value="UniProtKB-KW"/>
</dbReference>
<keyword evidence="4" id="KW-1185">Reference proteome</keyword>
<sequence>MVDGRASGMTEPEDAAGSGGHLRGRAAASAAFSRRAVLRGAAATAAVGAASATASATASAREASSAAYGDRPAYAAAPHDESRTLRVMTFNLRYASDTRPNSWAERRPVMRKLLRREAPHVIGTQEGLYGQLRDIAADLGPHYDWVGTGRAGGSRDEFAAVFYDARRLAPLEYDHFWLSDTPYVIGSKTWGNTVIRMATWVRFRDVRYLQDHQDQRDQRDRRDQRDLQGHREFFLLNTHFDHAVQYARERSAELINERLAELDPALPRVVTGDFNVPAHKNPVYDAMTGGGRLVDSWDAADGRSAQFATFHGYRPLVPDGDRVDWILTSPGVRTRFASINTYAVDGQFPSDHLPVQASIEW</sequence>
<evidence type="ECO:0000313" key="3">
    <source>
        <dbReference type="EMBL" id="GAA2673667.1"/>
    </source>
</evidence>
<name>A0ABP6EU33_9ACTN</name>
<keyword evidence="3" id="KW-0255">Endonuclease</keyword>
<dbReference type="PANTHER" id="PTHR12121:SF36">
    <property type="entry name" value="ENDONUCLEASE_EXONUCLEASE_PHOSPHATASE DOMAIN-CONTAINING PROTEIN"/>
    <property type="match status" value="1"/>
</dbReference>
<dbReference type="Proteomes" id="UP001500994">
    <property type="component" value="Unassembled WGS sequence"/>
</dbReference>
<dbReference type="PANTHER" id="PTHR12121">
    <property type="entry name" value="CARBON CATABOLITE REPRESSOR PROTEIN 4"/>
    <property type="match status" value="1"/>
</dbReference>
<feature type="region of interest" description="Disordered" evidence="1">
    <location>
        <begin position="1"/>
        <end position="22"/>
    </location>
</feature>
<dbReference type="Pfam" id="PF03372">
    <property type="entry name" value="Exo_endo_phos"/>
    <property type="match status" value="1"/>
</dbReference>
<reference evidence="4" key="1">
    <citation type="journal article" date="2019" name="Int. J. Syst. Evol. Microbiol.">
        <title>The Global Catalogue of Microorganisms (GCM) 10K type strain sequencing project: providing services to taxonomists for standard genome sequencing and annotation.</title>
        <authorList>
            <consortium name="The Broad Institute Genomics Platform"/>
            <consortium name="The Broad Institute Genome Sequencing Center for Infectious Disease"/>
            <person name="Wu L."/>
            <person name="Ma J."/>
        </authorList>
    </citation>
    <scope>NUCLEOTIDE SEQUENCE [LARGE SCALE GENOMIC DNA]</scope>
    <source>
        <strain evidence="4">JCM 16374</strain>
    </source>
</reference>
<keyword evidence="3" id="KW-0378">Hydrolase</keyword>
<dbReference type="InterPro" id="IPR006311">
    <property type="entry name" value="TAT_signal"/>
</dbReference>
<organism evidence="3 4">
    <name type="scientific">Streptomyces lunalinharesii</name>
    <dbReference type="NCBI Taxonomy" id="333384"/>
    <lineage>
        <taxon>Bacteria</taxon>
        <taxon>Bacillati</taxon>
        <taxon>Actinomycetota</taxon>
        <taxon>Actinomycetes</taxon>
        <taxon>Kitasatosporales</taxon>
        <taxon>Streptomycetaceae</taxon>
        <taxon>Streptomyces</taxon>
    </lineage>
</organism>
<proteinExistence type="predicted"/>
<dbReference type="InterPro" id="IPR050410">
    <property type="entry name" value="CCR4/nocturin_mRNA_transcr"/>
</dbReference>
<evidence type="ECO:0000313" key="4">
    <source>
        <dbReference type="Proteomes" id="UP001500994"/>
    </source>
</evidence>
<evidence type="ECO:0000259" key="2">
    <source>
        <dbReference type="Pfam" id="PF03372"/>
    </source>
</evidence>
<dbReference type="PROSITE" id="PS51318">
    <property type="entry name" value="TAT"/>
    <property type="match status" value="1"/>
</dbReference>
<dbReference type="SUPFAM" id="SSF56219">
    <property type="entry name" value="DNase I-like"/>
    <property type="match status" value="1"/>
</dbReference>
<dbReference type="Gene3D" id="3.60.10.10">
    <property type="entry name" value="Endonuclease/exonuclease/phosphatase"/>
    <property type="match status" value="1"/>
</dbReference>
<feature type="domain" description="Endonuclease/exonuclease/phosphatase" evidence="2">
    <location>
        <begin position="88"/>
        <end position="352"/>
    </location>
</feature>
<dbReference type="InterPro" id="IPR036691">
    <property type="entry name" value="Endo/exonu/phosph_ase_sf"/>
</dbReference>
<keyword evidence="3" id="KW-0540">Nuclease</keyword>
<protein>
    <submittedName>
        <fullName evidence="3">Endonuclease/exonuclease/phosphatase family protein</fullName>
    </submittedName>
</protein>
<comment type="caution">
    <text evidence="3">The sequence shown here is derived from an EMBL/GenBank/DDBJ whole genome shotgun (WGS) entry which is preliminary data.</text>
</comment>
<dbReference type="InterPro" id="IPR005135">
    <property type="entry name" value="Endo/exonuclease/phosphatase"/>
</dbReference>
<accession>A0ABP6EU33</accession>
<dbReference type="CDD" id="cd09083">
    <property type="entry name" value="EEP-1"/>
    <property type="match status" value="1"/>
</dbReference>
<gene>
    <name evidence="3" type="ORF">GCM10009864_50480</name>
</gene>